<dbReference type="RefSeq" id="WP_202636170.1">
    <property type="nucleotide sequence ID" value="NZ_CP010554.1"/>
</dbReference>
<evidence type="ECO:0000313" key="12">
    <source>
        <dbReference type="Proteomes" id="UP000061603"/>
    </source>
</evidence>
<dbReference type="Gene3D" id="3.10.50.40">
    <property type="match status" value="1"/>
</dbReference>
<dbReference type="GO" id="GO:0003755">
    <property type="term" value="F:peptidyl-prolyl cis-trans isomerase activity"/>
    <property type="evidence" value="ECO:0007669"/>
    <property type="project" value="UniProtKB-KW"/>
</dbReference>
<dbReference type="GO" id="GO:0042026">
    <property type="term" value="P:protein refolding"/>
    <property type="evidence" value="ECO:0007669"/>
    <property type="project" value="UniProtKB-ARBA"/>
</dbReference>
<dbReference type="PANTHER" id="PTHR47861">
    <property type="entry name" value="FKBP-TYPE PEPTIDYL-PROLYL CIS-TRANS ISOMERASE SLYD"/>
    <property type="match status" value="1"/>
</dbReference>
<dbReference type="InterPro" id="IPR001179">
    <property type="entry name" value="PPIase_FKBP_dom"/>
</dbReference>
<evidence type="ECO:0000256" key="1">
    <source>
        <dbReference type="ARBA" id="ARBA00000971"/>
    </source>
</evidence>
<accession>A0A0C5JKH3</accession>
<evidence type="ECO:0000256" key="6">
    <source>
        <dbReference type="ARBA" id="ARBA00023186"/>
    </source>
</evidence>
<dbReference type="SUPFAM" id="SSF54534">
    <property type="entry name" value="FKBP-like"/>
    <property type="match status" value="1"/>
</dbReference>
<proteinExistence type="inferred from homology"/>
<evidence type="ECO:0000256" key="2">
    <source>
        <dbReference type="ARBA" id="ARBA00004496"/>
    </source>
</evidence>
<evidence type="ECO:0000256" key="4">
    <source>
        <dbReference type="ARBA" id="ARBA00022490"/>
    </source>
</evidence>
<keyword evidence="7 9" id="KW-0413">Isomerase</keyword>
<dbReference type="EMBL" id="CP010554">
    <property type="protein sequence ID" value="AJP47886.1"/>
    <property type="molecule type" value="Genomic_DNA"/>
</dbReference>
<comment type="function">
    <text evidence="8">Also involved in hydrogenase metallocenter assembly, probably by participating in the nickel insertion step. This function in hydrogenase biosynthesis requires chaperone activity and the presence of the metal-binding domain, but not PPIase activity.</text>
</comment>
<sequence>MQIARNSVVTLKYTVKDPDGNLIDAGNTPLVYLHGGYGGIFDRIEEVIQGKVAGDSVEVKLQPEDAFGEYDAELIIIEPRNLFPDNIEMGTQFERGDEDERLYTITDITEDKVVVDGNHPLAGMALIFSCTVADVRAATTEEISHGHVHGAHGHHH</sequence>
<dbReference type="PANTHER" id="PTHR47861:SF3">
    <property type="entry name" value="FKBP-TYPE PEPTIDYL-PROLYL CIS-TRANS ISOMERASE SLYD"/>
    <property type="match status" value="1"/>
</dbReference>
<evidence type="ECO:0000256" key="8">
    <source>
        <dbReference type="ARBA" id="ARBA00037071"/>
    </source>
</evidence>
<dbReference type="EC" id="5.2.1.8" evidence="9"/>
<dbReference type="InterPro" id="IPR046357">
    <property type="entry name" value="PPIase_dom_sf"/>
</dbReference>
<feature type="domain" description="PPIase FKBP-type" evidence="10">
    <location>
        <begin position="6"/>
        <end position="89"/>
    </location>
</feature>
<evidence type="ECO:0000256" key="7">
    <source>
        <dbReference type="ARBA" id="ARBA00023235"/>
    </source>
</evidence>
<dbReference type="Proteomes" id="UP000061603">
    <property type="component" value="Chromosome"/>
</dbReference>
<keyword evidence="6" id="KW-0143">Chaperone</keyword>
<name>A0A0C5JKH3_9PROT</name>
<dbReference type="GO" id="GO:0005737">
    <property type="term" value="C:cytoplasm"/>
    <property type="evidence" value="ECO:0007669"/>
    <property type="project" value="UniProtKB-SubCell"/>
</dbReference>
<organism evidence="11 12">
    <name type="scientific">Rugosibacter aromaticivorans</name>
    <dbReference type="NCBI Taxonomy" id="1565605"/>
    <lineage>
        <taxon>Bacteria</taxon>
        <taxon>Pseudomonadati</taxon>
        <taxon>Pseudomonadota</taxon>
        <taxon>Betaproteobacteria</taxon>
        <taxon>Nitrosomonadales</taxon>
        <taxon>Sterolibacteriaceae</taxon>
        <taxon>Rugosibacter</taxon>
    </lineage>
</organism>
<dbReference type="KEGG" id="rbu:PG1C_04200"/>
<dbReference type="PATRIC" id="fig|1565605.3.peg.882"/>
<dbReference type="STRING" id="1565605.PG1C_04200"/>
<evidence type="ECO:0000256" key="5">
    <source>
        <dbReference type="ARBA" id="ARBA00023110"/>
    </source>
</evidence>
<keyword evidence="5 9" id="KW-0697">Rotamase</keyword>
<keyword evidence="12" id="KW-1185">Reference proteome</keyword>
<protein>
    <recommendedName>
        <fullName evidence="9">peptidylprolyl isomerase</fullName>
        <ecNumber evidence="9">5.2.1.8</ecNumber>
    </recommendedName>
</protein>
<dbReference type="PROSITE" id="PS50059">
    <property type="entry name" value="FKBP_PPIASE"/>
    <property type="match status" value="1"/>
</dbReference>
<gene>
    <name evidence="11" type="ORF">PG1C_04200</name>
</gene>
<evidence type="ECO:0000256" key="9">
    <source>
        <dbReference type="PROSITE-ProRule" id="PRU00277"/>
    </source>
</evidence>
<evidence type="ECO:0000313" key="11">
    <source>
        <dbReference type="EMBL" id="AJP47886.1"/>
    </source>
</evidence>
<evidence type="ECO:0000256" key="3">
    <source>
        <dbReference type="ARBA" id="ARBA00006577"/>
    </source>
</evidence>
<keyword evidence="4" id="KW-0963">Cytoplasm</keyword>
<comment type="catalytic activity">
    <reaction evidence="1 9">
        <text>[protein]-peptidylproline (omega=180) = [protein]-peptidylproline (omega=0)</text>
        <dbReference type="Rhea" id="RHEA:16237"/>
        <dbReference type="Rhea" id="RHEA-COMP:10747"/>
        <dbReference type="Rhea" id="RHEA-COMP:10748"/>
        <dbReference type="ChEBI" id="CHEBI:83833"/>
        <dbReference type="ChEBI" id="CHEBI:83834"/>
        <dbReference type="EC" id="5.2.1.8"/>
    </reaction>
</comment>
<dbReference type="AlphaFoldDB" id="A0A0C5JKH3"/>
<evidence type="ECO:0000259" key="10">
    <source>
        <dbReference type="PROSITE" id="PS50059"/>
    </source>
</evidence>
<reference evidence="11 12" key="1">
    <citation type="journal article" date="2015" name="Genome Announc.">
        <title>Complete Genome Sequence of a Novel Bacterium within the Family Rhodocyclaceae That Degrades Polycyclic Aromatic Hydrocarbons.</title>
        <authorList>
            <person name="Singleton D.R."/>
            <person name="Dickey A.N."/>
            <person name="Scholl E.H."/>
            <person name="Wright F.A."/>
            <person name="Aitken M.D."/>
        </authorList>
    </citation>
    <scope>NUCLEOTIDE SEQUENCE [LARGE SCALE GENOMIC DNA]</scope>
    <source>
        <strain evidence="12">PG1-Ca6</strain>
    </source>
</reference>
<comment type="subcellular location">
    <subcellularLocation>
        <location evidence="2">Cytoplasm</location>
    </subcellularLocation>
</comment>
<dbReference type="HOGENOM" id="CLU_098197_1_1_4"/>
<comment type="similarity">
    <text evidence="3">Belongs to the FKBP-type PPIase family.</text>
</comment>